<dbReference type="InterPro" id="IPR036259">
    <property type="entry name" value="MFS_trans_sf"/>
</dbReference>
<feature type="compositionally biased region" description="Acidic residues" evidence="10">
    <location>
        <begin position="635"/>
        <end position="652"/>
    </location>
</feature>
<sequence>MTERDPFPMRSKEAAALAASVAEDPSPADGEGNTSSWNRMGTSTSVDPPSKATSSEGELGDIDAKGKLVGGSKRSKKKKGAEGETSIYDEDEMNSGGGRNGDEDDEDDFLNQPLGTSPLEDALPPQGRRMLNATTRGFGRVYRRLYGDSIPPSEMLRTLCLSSTLFFMIGGYWLLRSLKDPVLTALCGVTVIPKAKMLSVFVVLGVVAIYNRLLDSDTPKHRLFYVFGSFYFVLFSTIAVLLSDETIGLPNQEPDPARILGWISYCSIESFGSVMVSLFWSFANSNFSLESAKASYGFMVATAQVGSIIGPTIVNQFGGSLGLPKCYFIGALCMLFLQGSIYLYVSVYGASDVKKDEGSPKKKKEKAGILEGLKLFAQHNYVKGIFAISCLFMVEVTIVDYTMKVLARDHFASLHPCERGQSCWNAGEDEPSGMSEMATAEFMRFMGLFGQATNTLSFFLSLLGTSAVIRTLGLRLTLLLFPSICLGTIIMVRLNPTLYTVFAAMMILKASSYALNNPTKEILYQPTSSSVRYKAKSWIDIFGARGSKALGSVVTNAFSDSASTLISNGSLVGMGVASFLIWNARFMGKKFDEYNESGYIVGGENTDDGEKDGAGNGIEMAENQNEGEGTSCAIYDDDEIGEVEEGQSDDSDEGGKDEEGNNADSGDNKDGKLSEVIMV</sequence>
<proteinExistence type="inferred from homology"/>
<dbReference type="GO" id="GO:0005471">
    <property type="term" value="F:ATP:ADP antiporter activity"/>
    <property type="evidence" value="ECO:0007669"/>
    <property type="project" value="InterPro"/>
</dbReference>
<evidence type="ECO:0000256" key="8">
    <source>
        <dbReference type="ARBA" id="ARBA00023136"/>
    </source>
</evidence>
<comment type="subcellular location">
    <subcellularLocation>
        <location evidence="1 9">Membrane</location>
        <topology evidence="1 9">Multi-pass membrane protein</topology>
    </subcellularLocation>
</comment>
<dbReference type="AlphaFoldDB" id="A0A7S2GZ17"/>
<feature type="transmembrane region" description="Helical" evidence="9">
    <location>
        <begin position="223"/>
        <end position="242"/>
    </location>
</feature>
<name>A0A7S2GZ17_9STRA</name>
<comment type="similarity">
    <text evidence="2 9">Belongs to the ADP/ATP translocase tlc family.</text>
</comment>
<dbReference type="PANTHER" id="PTHR31187:SF1">
    <property type="entry name" value="ADP,ATP CARRIER PROTEIN 1"/>
    <property type="match status" value="1"/>
</dbReference>
<keyword evidence="4 9" id="KW-0812">Transmembrane</keyword>
<evidence type="ECO:0000256" key="6">
    <source>
        <dbReference type="ARBA" id="ARBA00022840"/>
    </source>
</evidence>
<keyword evidence="7 9" id="KW-1133">Transmembrane helix</keyword>
<feature type="transmembrane region" description="Helical" evidence="9">
    <location>
        <begin position="262"/>
        <end position="282"/>
    </location>
</feature>
<dbReference type="Gene3D" id="1.20.1250.20">
    <property type="entry name" value="MFS general substrate transporter like domains"/>
    <property type="match status" value="1"/>
</dbReference>
<feature type="transmembrane region" description="Helical" evidence="9">
    <location>
        <begin position="326"/>
        <end position="345"/>
    </location>
</feature>
<evidence type="ECO:0000313" key="11">
    <source>
        <dbReference type="EMBL" id="CAD9475707.1"/>
    </source>
</evidence>
<feature type="compositionally biased region" description="Basic and acidic residues" evidence="10">
    <location>
        <begin position="1"/>
        <end position="13"/>
    </location>
</feature>
<dbReference type="PANTHER" id="PTHR31187">
    <property type="match status" value="1"/>
</dbReference>
<keyword evidence="5 9" id="KW-0547">Nucleotide-binding</keyword>
<dbReference type="InterPro" id="IPR004667">
    <property type="entry name" value="ADP_ATP_car_bac_type"/>
</dbReference>
<dbReference type="SUPFAM" id="SSF103473">
    <property type="entry name" value="MFS general substrate transporter"/>
    <property type="match status" value="1"/>
</dbReference>
<keyword evidence="8 9" id="KW-0472">Membrane</keyword>
<feature type="transmembrane region" description="Helical" evidence="9">
    <location>
        <begin position="442"/>
        <end position="460"/>
    </location>
</feature>
<feature type="transmembrane region" description="Helical" evidence="9">
    <location>
        <begin position="155"/>
        <end position="175"/>
    </location>
</feature>
<protein>
    <recommendedName>
        <fullName evidence="9">ADP,ATP carrier protein</fullName>
    </recommendedName>
</protein>
<reference evidence="11" key="1">
    <citation type="submission" date="2021-01" db="EMBL/GenBank/DDBJ databases">
        <authorList>
            <person name="Corre E."/>
            <person name="Pelletier E."/>
            <person name="Niang G."/>
            <person name="Scheremetjew M."/>
            <person name="Finn R."/>
            <person name="Kale V."/>
            <person name="Holt S."/>
            <person name="Cochrane G."/>
            <person name="Meng A."/>
            <person name="Brown T."/>
            <person name="Cohen L."/>
        </authorList>
    </citation>
    <scope>NUCLEOTIDE SEQUENCE</scope>
    <source>
        <strain evidence="11">CCMP826</strain>
    </source>
</reference>
<evidence type="ECO:0000256" key="4">
    <source>
        <dbReference type="ARBA" id="ARBA00022692"/>
    </source>
</evidence>
<evidence type="ECO:0000256" key="10">
    <source>
        <dbReference type="SAM" id="MobiDB-lite"/>
    </source>
</evidence>
<accession>A0A7S2GZ17</accession>
<evidence type="ECO:0000256" key="3">
    <source>
        <dbReference type="ARBA" id="ARBA00022448"/>
    </source>
</evidence>
<evidence type="ECO:0000256" key="7">
    <source>
        <dbReference type="ARBA" id="ARBA00022989"/>
    </source>
</evidence>
<organism evidence="11">
    <name type="scientific">Helicotheca tamesis</name>
    <dbReference type="NCBI Taxonomy" id="374047"/>
    <lineage>
        <taxon>Eukaryota</taxon>
        <taxon>Sar</taxon>
        <taxon>Stramenopiles</taxon>
        <taxon>Ochrophyta</taxon>
        <taxon>Bacillariophyta</taxon>
        <taxon>Mediophyceae</taxon>
        <taxon>Lithodesmiophycidae</taxon>
        <taxon>Lithodesmiales</taxon>
        <taxon>Lithodesmiaceae</taxon>
        <taxon>Helicotheca</taxon>
    </lineage>
</organism>
<dbReference type="EMBL" id="HBGV01003963">
    <property type="protein sequence ID" value="CAD9475707.1"/>
    <property type="molecule type" value="Transcribed_RNA"/>
</dbReference>
<feature type="region of interest" description="Disordered" evidence="10">
    <location>
        <begin position="1"/>
        <end position="126"/>
    </location>
</feature>
<feature type="transmembrane region" description="Helical" evidence="9">
    <location>
        <begin position="565"/>
        <end position="582"/>
    </location>
</feature>
<keyword evidence="6 9" id="KW-0067">ATP-binding</keyword>
<evidence type="ECO:0000256" key="5">
    <source>
        <dbReference type="ARBA" id="ARBA00022741"/>
    </source>
</evidence>
<keyword evidence="3 9" id="KW-0813">Transport</keyword>
<feature type="region of interest" description="Disordered" evidence="10">
    <location>
        <begin position="602"/>
        <end position="679"/>
    </location>
</feature>
<evidence type="ECO:0000256" key="9">
    <source>
        <dbReference type="RuleBase" id="RU363121"/>
    </source>
</evidence>
<feature type="compositionally biased region" description="Polar residues" evidence="10">
    <location>
        <begin position="32"/>
        <end position="56"/>
    </location>
</feature>
<feature type="transmembrane region" description="Helical" evidence="9">
    <location>
        <begin position="472"/>
        <end position="492"/>
    </location>
</feature>
<dbReference type="GO" id="GO:0016020">
    <property type="term" value="C:membrane"/>
    <property type="evidence" value="ECO:0007669"/>
    <property type="project" value="UniProtKB-SubCell"/>
</dbReference>
<gene>
    <name evidence="11" type="ORF">HTAM1171_LOCUS2410</name>
</gene>
<evidence type="ECO:0000256" key="1">
    <source>
        <dbReference type="ARBA" id="ARBA00004141"/>
    </source>
</evidence>
<dbReference type="GO" id="GO:0005524">
    <property type="term" value="F:ATP binding"/>
    <property type="evidence" value="ECO:0007669"/>
    <property type="project" value="UniProtKB-KW"/>
</dbReference>
<feature type="transmembrane region" description="Helical" evidence="9">
    <location>
        <begin position="195"/>
        <end position="211"/>
    </location>
</feature>
<evidence type="ECO:0000256" key="2">
    <source>
        <dbReference type="ARBA" id="ARBA00007127"/>
    </source>
</evidence>
<dbReference type="Pfam" id="PF03219">
    <property type="entry name" value="TLC"/>
    <property type="match status" value="1"/>
</dbReference>
<feature type="transmembrane region" description="Helical" evidence="9">
    <location>
        <begin position="384"/>
        <end position="403"/>
    </location>
</feature>
<feature type="transmembrane region" description="Helical" evidence="9">
    <location>
        <begin position="294"/>
        <end position="314"/>
    </location>
</feature>